<evidence type="ECO:0008006" key="3">
    <source>
        <dbReference type="Google" id="ProtNLM"/>
    </source>
</evidence>
<name>A0ABP8JL77_9MICO</name>
<dbReference type="Proteomes" id="UP001500642">
    <property type="component" value="Unassembled WGS sequence"/>
</dbReference>
<keyword evidence="2" id="KW-1185">Reference proteome</keyword>
<organism evidence="1 2">
    <name type="scientific">Brevibacterium pityocampae</name>
    <dbReference type="NCBI Taxonomy" id="506594"/>
    <lineage>
        <taxon>Bacteria</taxon>
        <taxon>Bacillati</taxon>
        <taxon>Actinomycetota</taxon>
        <taxon>Actinomycetes</taxon>
        <taxon>Micrococcales</taxon>
        <taxon>Brevibacteriaceae</taxon>
        <taxon>Brevibacterium</taxon>
    </lineage>
</organism>
<evidence type="ECO:0000313" key="2">
    <source>
        <dbReference type="Proteomes" id="UP001500642"/>
    </source>
</evidence>
<accession>A0ABP8JL77</accession>
<sequence length="218" mass="23819">MDWVMITVAVAGLAAAGSVLVRLLLRYNQLSLAADLCAEGRRQLTADIADRHILIPPFVEATRSRLGDVPALDELTTAFATARRSLDAGECDRIGAAEEALTEATAGLAAAVHAELRGTAAPPPGSQEESVTETLRYLYSQIIAIEGRIAAAARYYNRNVDRFHERRALPLSAPLRGFFRPCEPIRYSDLTLDPLDSSEDALRVIDEDYRPGRLSEEL</sequence>
<dbReference type="InterPro" id="IPR023353">
    <property type="entry name" value="LemA-like_dom_sf"/>
</dbReference>
<dbReference type="EMBL" id="BAABGL010000015">
    <property type="protein sequence ID" value="GAA4392340.1"/>
    <property type="molecule type" value="Genomic_DNA"/>
</dbReference>
<reference evidence="2" key="1">
    <citation type="journal article" date="2019" name="Int. J. Syst. Evol. Microbiol.">
        <title>The Global Catalogue of Microorganisms (GCM) 10K type strain sequencing project: providing services to taxonomists for standard genome sequencing and annotation.</title>
        <authorList>
            <consortium name="The Broad Institute Genomics Platform"/>
            <consortium name="The Broad Institute Genome Sequencing Center for Infectious Disease"/>
            <person name="Wu L."/>
            <person name="Ma J."/>
        </authorList>
    </citation>
    <scope>NUCLEOTIDE SEQUENCE [LARGE SCALE GENOMIC DNA]</scope>
    <source>
        <strain evidence="2">JCM 17808</strain>
    </source>
</reference>
<comment type="caution">
    <text evidence="1">The sequence shown here is derived from an EMBL/GenBank/DDBJ whole genome shotgun (WGS) entry which is preliminary data.</text>
</comment>
<protein>
    <recommendedName>
        <fullName evidence="3">LemA family protein</fullName>
    </recommendedName>
</protein>
<proteinExistence type="predicted"/>
<dbReference type="Gene3D" id="1.20.1440.20">
    <property type="entry name" value="LemA-like domain"/>
    <property type="match status" value="1"/>
</dbReference>
<gene>
    <name evidence="1" type="ORF">GCM10023167_20460</name>
</gene>
<evidence type="ECO:0000313" key="1">
    <source>
        <dbReference type="EMBL" id="GAA4392340.1"/>
    </source>
</evidence>